<evidence type="ECO:0000256" key="14">
    <source>
        <dbReference type="ARBA" id="ARBA00048586"/>
    </source>
</evidence>
<keyword evidence="11 17" id="KW-0472">Membrane</keyword>
<evidence type="ECO:0000256" key="4">
    <source>
        <dbReference type="ARBA" id="ARBA00013170"/>
    </source>
</evidence>
<evidence type="ECO:0000256" key="13">
    <source>
        <dbReference type="ARBA" id="ARBA00023264"/>
    </source>
</evidence>
<reference evidence="18" key="1">
    <citation type="journal article" date="2014" name="Int. J. Syst. Evol. Microbiol.">
        <title>Complete genome sequence of Corynebacterium casei LMG S-19264T (=DSM 44701T), isolated from a smear-ripened cheese.</title>
        <authorList>
            <consortium name="US DOE Joint Genome Institute (JGI-PGF)"/>
            <person name="Walter F."/>
            <person name="Albersmeier A."/>
            <person name="Kalinowski J."/>
            <person name="Ruckert C."/>
        </authorList>
    </citation>
    <scope>NUCLEOTIDE SEQUENCE</scope>
    <source>
        <strain evidence="18">CGMCC 1.15758</strain>
    </source>
</reference>
<dbReference type="RefSeq" id="WP_117003327.1">
    <property type="nucleotide sequence ID" value="NZ_BMJS01000025.1"/>
</dbReference>
<dbReference type="Pfam" id="PF01066">
    <property type="entry name" value="CDP-OH_P_transf"/>
    <property type="match status" value="1"/>
</dbReference>
<dbReference type="PANTHER" id="PTHR14269:SF62">
    <property type="entry name" value="CDP-DIACYLGLYCEROL--GLYCEROL-3-PHOSPHATE 3-PHOSPHATIDYLTRANSFERASE 1, CHLOROPLASTIC"/>
    <property type="match status" value="1"/>
</dbReference>
<evidence type="ECO:0000256" key="16">
    <source>
        <dbReference type="RuleBase" id="RU003750"/>
    </source>
</evidence>
<evidence type="ECO:0000256" key="17">
    <source>
        <dbReference type="SAM" id="Phobius"/>
    </source>
</evidence>
<dbReference type="GO" id="GO:0046474">
    <property type="term" value="P:glycerophospholipid biosynthetic process"/>
    <property type="evidence" value="ECO:0007669"/>
    <property type="project" value="TreeGrafter"/>
</dbReference>
<dbReference type="GO" id="GO:0008444">
    <property type="term" value="F:CDP-diacylglycerol-glycerol-3-phosphate 3-phosphatidyltransferase activity"/>
    <property type="evidence" value="ECO:0007669"/>
    <property type="project" value="UniProtKB-UniRule"/>
</dbReference>
<comment type="pathway">
    <text evidence="2">Phospholipid metabolism; phosphatidylglycerol biosynthesis; phosphatidylglycerol from CDP-diacylglycerol: step 1/2.</text>
</comment>
<gene>
    <name evidence="18" type="primary">pgsA</name>
    <name evidence="18" type="ORF">GCM10010995_19950</name>
</gene>
<dbReference type="InterPro" id="IPR050324">
    <property type="entry name" value="CDP-alcohol_PTase-I"/>
</dbReference>
<dbReference type="EC" id="2.7.8.5" evidence="4 15"/>
<evidence type="ECO:0000256" key="2">
    <source>
        <dbReference type="ARBA" id="ARBA00005042"/>
    </source>
</evidence>
<feature type="transmembrane region" description="Helical" evidence="17">
    <location>
        <begin position="120"/>
        <end position="143"/>
    </location>
</feature>
<keyword evidence="13" id="KW-1208">Phospholipid metabolism</keyword>
<keyword evidence="6" id="KW-0444">Lipid biosynthesis</keyword>
<dbReference type="Proteomes" id="UP000636949">
    <property type="component" value="Unassembled WGS sequence"/>
</dbReference>
<dbReference type="InterPro" id="IPR000462">
    <property type="entry name" value="CDP-OH_P_trans"/>
</dbReference>
<dbReference type="PIRSF" id="PIRSF000847">
    <property type="entry name" value="Phos_ph_gly_syn"/>
    <property type="match status" value="1"/>
</dbReference>
<keyword evidence="9 17" id="KW-1133">Transmembrane helix</keyword>
<comment type="similarity">
    <text evidence="3 16">Belongs to the CDP-alcohol phosphatidyltransferase class-I family.</text>
</comment>
<evidence type="ECO:0000256" key="10">
    <source>
        <dbReference type="ARBA" id="ARBA00023098"/>
    </source>
</evidence>
<evidence type="ECO:0000256" key="12">
    <source>
        <dbReference type="ARBA" id="ARBA00023209"/>
    </source>
</evidence>
<reference evidence="18" key="2">
    <citation type="submission" date="2020-09" db="EMBL/GenBank/DDBJ databases">
        <authorList>
            <person name="Sun Q."/>
            <person name="Zhou Y."/>
        </authorList>
    </citation>
    <scope>NUCLEOTIDE SEQUENCE</scope>
    <source>
        <strain evidence="18">CGMCC 1.15758</strain>
    </source>
</reference>
<evidence type="ECO:0000256" key="3">
    <source>
        <dbReference type="ARBA" id="ARBA00010441"/>
    </source>
</evidence>
<keyword evidence="7 16" id="KW-0808">Transferase</keyword>
<evidence type="ECO:0000256" key="15">
    <source>
        <dbReference type="NCBIfam" id="TIGR00560"/>
    </source>
</evidence>
<dbReference type="PROSITE" id="PS00379">
    <property type="entry name" value="CDP_ALCOHOL_P_TRANSF"/>
    <property type="match status" value="1"/>
</dbReference>
<evidence type="ECO:0000256" key="7">
    <source>
        <dbReference type="ARBA" id="ARBA00022679"/>
    </source>
</evidence>
<feature type="transmembrane region" description="Helical" evidence="17">
    <location>
        <begin position="12"/>
        <end position="28"/>
    </location>
</feature>
<comment type="catalytic activity">
    <reaction evidence="14">
        <text>a CDP-1,2-diacyl-sn-glycerol + sn-glycerol 3-phosphate = a 1,2-diacyl-sn-glycero-3-phospho-(1'-sn-glycero-3'-phosphate) + CMP + H(+)</text>
        <dbReference type="Rhea" id="RHEA:12593"/>
        <dbReference type="ChEBI" id="CHEBI:15378"/>
        <dbReference type="ChEBI" id="CHEBI:57597"/>
        <dbReference type="ChEBI" id="CHEBI:58332"/>
        <dbReference type="ChEBI" id="CHEBI:60110"/>
        <dbReference type="ChEBI" id="CHEBI:60377"/>
        <dbReference type="EC" id="2.7.8.5"/>
    </reaction>
</comment>
<evidence type="ECO:0000256" key="6">
    <source>
        <dbReference type="ARBA" id="ARBA00022516"/>
    </source>
</evidence>
<evidence type="ECO:0000313" key="19">
    <source>
        <dbReference type="Proteomes" id="UP000636949"/>
    </source>
</evidence>
<keyword evidence="19" id="KW-1185">Reference proteome</keyword>
<evidence type="ECO:0000256" key="11">
    <source>
        <dbReference type="ARBA" id="ARBA00023136"/>
    </source>
</evidence>
<comment type="caution">
    <text evidence="18">The sequence shown here is derived from an EMBL/GenBank/DDBJ whole genome shotgun (WGS) entry which is preliminary data.</text>
</comment>
<proteinExistence type="inferred from homology"/>
<evidence type="ECO:0000256" key="1">
    <source>
        <dbReference type="ARBA" id="ARBA00004141"/>
    </source>
</evidence>
<organism evidence="18 19">
    <name type="scientific">Cysteiniphilum litorale</name>
    <dbReference type="NCBI Taxonomy" id="2056700"/>
    <lineage>
        <taxon>Bacteria</taxon>
        <taxon>Pseudomonadati</taxon>
        <taxon>Pseudomonadota</taxon>
        <taxon>Gammaproteobacteria</taxon>
        <taxon>Thiotrichales</taxon>
        <taxon>Fastidiosibacteraceae</taxon>
        <taxon>Cysteiniphilum</taxon>
    </lineage>
</organism>
<dbReference type="GO" id="GO:0016020">
    <property type="term" value="C:membrane"/>
    <property type="evidence" value="ECO:0007669"/>
    <property type="project" value="UniProtKB-SubCell"/>
</dbReference>
<protein>
    <recommendedName>
        <fullName evidence="5 15">CDP-diacylglycerol--glycerol-3-phosphate 3-phosphatidyltransferase</fullName>
        <ecNumber evidence="4 15">2.7.8.5</ecNumber>
    </recommendedName>
</protein>
<evidence type="ECO:0000313" key="18">
    <source>
        <dbReference type="EMBL" id="GGG02556.1"/>
    </source>
</evidence>
<dbReference type="InterPro" id="IPR048254">
    <property type="entry name" value="CDP_ALCOHOL_P_TRANSF_CS"/>
</dbReference>
<evidence type="ECO:0000256" key="9">
    <source>
        <dbReference type="ARBA" id="ARBA00022989"/>
    </source>
</evidence>
<dbReference type="PANTHER" id="PTHR14269">
    <property type="entry name" value="CDP-DIACYLGLYCEROL--GLYCEROL-3-PHOSPHATE 3-PHOSPHATIDYLTRANSFERASE-RELATED"/>
    <property type="match status" value="1"/>
</dbReference>
<comment type="subcellular location">
    <subcellularLocation>
        <location evidence="1">Membrane</location>
        <topology evidence="1">Multi-pass membrane protein</topology>
    </subcellularLocation>
</comment>
<keyword evidence="12" id="KW-0594">Phospholipid biosynthesis</keyword>
<dbReference type="AlphaFoldDB" id="A0A8J2Z5J9"/>
<evidence type="ECO:0000256" key="8">
    <source>
        <dbReference type="ARBA" id="ARBA00022692"/>
    </source>
</evidence>
<dbReference type="NCBIfam" id="TIGR00560">
    <property type="entry name" value="pgsA"/>
    <property type="match status" value="1"/>
</dbReference>
<name>A0A8J2Z5J9_9GAMM</name>
<keyword evidence="10" id="KW-0443">Lipid metabolism</keyword>
<accession>A0A8J2Z5J9</accession>
<dbReference type="EMBL" id="BMJS01000025">
    <property type="protein sequence ID" value="GGG02556.1"/>
    <property type="molecule type" value="Genomic_DNA"/>
</dbReference>
<evidence type="ECO:0000256" key="5">
    <source>
        <dbReference type="ARBA" id="ARBA00014944"/>
    </source>
</evidence>
<sequence>MIWTVPNILTMLRILLIPFLVVAFYVPFPHHHGVSATLFLLAALTDWLDGFLARYFQQTTKLGAFLDPVADKLMVATALGLLIALYPYPWVALPAIIIICREIIVSALREWMAEIGQRSVVKVSFVGKVKTAAQMAAIFILLLKPKDLGNIWVILGFVLLYIAVILTVYSMWLYLSAAYKAIKASGAIKD</sequence>
<dbReference type="OrthoDB" id="9796672at2"/>
<dbReference type="InterPro" id="IPR043130">
    <property type="entry name" value="CDP-OH_PTrfase_TM_dom"/>
</dbReference>
<dbReference type="InterPro" id="IPR004570">
    <property type="entry name" value="Phosphatidylglycerol_P_synth"/>
</dbReference>
<dbReference type="Gene3D" id="1.20.120.1760">
    <property type="match status" value="1"/>
</dbReference>
<keyword evidence="8 17" id="KW-0812">Transmembrane</keyword>
<feature type="transmembrane region" description="Helical" evidence="17">
    <location>
        <begin position="149"/>
        <end position="175"/>
    </location>
</feature>